<dbReference type="PANTHER" id="PTHR48100:SF62">
    <property type="entry name" value="GLUCOSYL-3-PHOSPHOGLYCERATE PHOSPHATASE"/>
    <property type="match status" value="1"/>
</dbReference>
<dbReference type="GO" id="GO:0005524">
    <property type="term" value="F:ATP binding"/>
    <property type="evidence" value="ECO:0007669"/>
    <property type="project" value="InterPro"/>
</dbReference>
<accession>A0A9W6UYJ0</accession>
<dbReference type="Gene3D" id="3.40.50.1240">
    <property type="entry name" value="Phosphoglycerate mutase-like"/>
    <property type="match status" value="1"/>
</dbReference>
<dbReference type="InterPro" id="IPR050275">
    <property type="entry name" value="PGM_Phosphatase"/>
</dbReference>
<proteinExistence type="predicted"/>
<evidence type="ECO:0000256" key="3">
    <source>
        <dbReference type="PIRSR" id="PIRSR613078-2"/>
    </source>
</evidence>
<dbReference type="GO" id="GO:0003676">
    <property type="term" value="F:nucleic acid binding"/>
    <property type="evidence" value="ECO:0007669"/>
    <property type="project" value="InterPro"/>
</dbReference>
<evidence type="ECO:0000256" key="4">
    <source>
        <dbReference type="SAM" id="MobiDB-lite"/>
    </source>
</evidence>
<dbReference type="CDD" id="cd09279">
    <property type="entry name" value="RNase_HI_like"/>
    <property type="match status" value="1"/>
</dbReference>
<dbReference type="AlphaFoldDB" id="A0A9W6UYJ0"/>
<dbReference type="Pfam" id="PF00300">
    <property type="entry name" value="His_Phos_1"/>
    <property type="match status" value="1"/>
</dbReference>
<dbReference type="InterPro" id="IPR014636">
    <property type="entry name" value="RNaseH/PGlycerate_mutase"/>
</dbReference>
<feature type="active site" description="Proton donor/acceptor; for phosphatase activity" evidence="1">
    <location>
        <position position="259"/>
    </location>
</feature>
<dbReference type="Proteomes" id="UP001165124">
    <property type="component" value="Unassembled WGS sequence"/>
</dbReference>
<feature type="region of interest" description="Disordered" evidence="4">
    <location>
        <begin position="143"/>
        <end position="182"/>
    </location>
</feature>
<dbReference type="PROSITE" id="PS50879">
    <property type="entry name" value="RNASE_H_1"/>
    <property type="match status" value="1"/>
</dbReference>
<dbReference type="InterPro" id="IPR003094">
    <property type="entry name" value="6Pfruct_kin"/>
</dbReference>
<dbReference type="PANTHER" id="PTHR48100">
    <property type="entry name" value="BROAD-SPECIFICITY PHOSPHATASE YOR283W-RELATED"/>
    <property type="match status" value="1"/>
</dbReference>
<dbReference type="GO" id="GO:0016791">
    <property type="term" value="F:phosphatase activity"/>
    <property type="evidence" value="ECO:0007669"/>
    <property type="project" value="TreeGrafter"/>
</dbReference>
<dbReference type="RefSeq" id="WP_067913919.1">
    <property type="nucleotide sequence ID" value="NZ_BSRZ01000021.1"/>
</dbReference>
<feature type="binding site" evidence="3">
    <location>
        <position position="235"/>
    </location>
    <ligand>
        <name>substrate</name>
    </ligand>
</feature>
<comment type="caution">
    <text evidence="6">The sequence shown here is derived from an EMBL/GenBank/DDBJ whole genome shotgun (WGS) entry which is preliminary data.</text>
</comment>
<reference evidence="6" key="1">
    <citation type="submission" date="2023-02" db="EMBL/GenBank/DDBJ databases">
        <title>Actinomadura rubrobrunea NBRC 14622.</title>
        <authorList>
            <person name="Ichikawa N."/>
            <person name="Sato H."/>
            <person name="Tonouchi N."/>
        </authorList>
    </citation>
    <scope>NUCLEOTIDE SEQUENCE</scope>
    <source>
        <strain evidence="6">NBRC 14622</strain>
    </source>
</reference>
<dbReference type="SMART" id="SM00855">
    <property type="entry name" value="PGAM"/>
    <property type="match status" value="1"/>
</dbReference>
<sequence>MSASRPGRRLVVEADGGSRGNPGPAGYGALVRDALTREVLAEVAEAIGTATNNVAEYRGLIAGLRAAAGVDPSARVEVRMDSKLVVEQMSGRWKIKHPDLVPLALQAREIAAGLGSVSYEWVPRDRNTHADRLANEAMDAAARGEHWTRESGGASRETAPAPEEDDAAPAWSPPSTTPTTTYLLRHGETPMSVEKRFAGTGDVPLTDVGLAQARAAARALRDAGIEAIVTSPLSRCRDTAAEVAAATGAQVRVEDGFRETDFGAWEGLTFAEVGERWPDELKAWLADPSVAPPGGESFTDAARRVRTALDKLKVRYRHRKVLVVTHVTPIKLLVVTALGAPFPAMYRMGLDVASLSRIDWYDDGPATLRSFNDVHHLAS</sequence>
<feature type="domain" description="RNase H type-1" evidence="5">
    <location>
        <begin position="6"/>
        <end position="147"/>
    </location>
</feature>
<evidence type="ECO:0000256" key="1">
    <source>
        <dbReference type="PIRSR" id="PIRSR036922-1"/>
    </source>
</evidence>
<dbReference type="InterPro" id="IPR012337">
    <property type="entry name" value="RNaseH-like_sf"/>
</dbReference>
<keyword evidence="7" id="KW-1185">Reference proteome</keyword>
<feature type="region of interest" description="Disordered" evidence="4">
    <location>
        <begin position="1"/>
        <end position="25"/>
    </location>
</feature>
<feature type="active site" description="Proton donor/acceptor" evidence="2">
    <location>
        <position position="259"/>
    </location>
</feature>
<dbReference type="EMBL" id="BSRZ01000021">
    <property type="protein sequence ID" value="GLW67263.1"/>
    <property type="molecule type" value="Genomic_DNA"/>
</dbReference>
<evidence type="ECO:0000313" key="7">
    <source>
        <dbReference type="Proteomes" id="UP001165124"/>
    </source>
</evidence>
<dbReference type="SUPFAM" id="SSF53254">
    <property type="entry name" value="Phosphoglycerate mutase-like"/>
    <property type="match status" value="1"/>
</dbReference>
<dbReference type="GO" id="GO:0006003">
    <property type="term" value="P:fructose 2,6-bisphosphate metabolic process"/>
    <property type="evidence" value="ECO:0007669"/>
    <property type="project" value="InterPro"/>
</dbReference>
<dbReference type="GO" id="GO:0005737">
    <property type="term" value="C:cytoplasm"/>
    <property type="evidence" value="ECO:0007669"/>
    <property type="project" value="TreeGrafter"/>
</dbReference>
<dbReference type="Pfam" id="PF13456">
    <property type="entry name" value="RVT_3"/>
    <property type="match status" value="1"/>
</dbReference>
<dbReference type="InterPro" id="IPR013078">
    <property type="entry name" value="His_Pase_superF_clade-1"/>
</dbReference>
<evidence type="ECO:0000259" key="5">
    <source>
        <dbReference type="PROSITE" id="PS50879"/>
    </source>
</evidence>
<dbReference type="InterPro" id="IPR029033">
    <property type="entry name" value="His_PPase_superfam"/>
</dbReference>
<evidence type="ECO:0000256" key="2">
    <source>
        <dbReference type="PIRSR" id="PIRSR613078-1"/>
    </source>
</evidence>
<dbReference type="Gene3D" id="3.30.420.10">
    <property type="entry name" value="Ribonuclease H-like superfamily/Ribonuclease H"/>
    <property type="match status" value="1"/>
</dbReference>
<organism evidence="6 7">
    <name type="scientific">Actinomadura rubrobrunea</name>
    <dbReference type="NCBI Taxonomy" id="115335"/>
    <lineage>
        <taxon>Bacteria</taxon>
        <taxon>Bacillati</taxon>
        <taxon>Actinomycetota</taxon>
        <taxon>Actinomycetes</taxon>
        <taxon>Streptosporangiales</taxon>
        <taxon>Thermomonosporaceae</taxon>
        <taxon>Actinomadura</taxon>
    </lineage>
</organism>
<evidence type="ECO:0000313" key="6">
    <source>
        <dbReference type="EMBL" id="GLW67263.1"/>
    </source>
</evidence>
<name>A0A9W6UYJ0_9ACTN</name>
<dbReference type="GO" id="GO:0004523">
    <property type="term" value="F:RNA-DNA hybrid ribonuclease activity"/>
    <property type="evidence" value="ECO:0007669"/>
    <property type="project" value="InterPro"/>
</dbReference>
<dbReference type="NCBIfam" id="NF005567">
    <property type="entry name" value="PRK07238.1"/>
    <property type="match status" value="1"/>
</dbReference>
<dbReference type="PRINTS" id="PR00991">
    <property type="entry name" value="6PFRUCTKNASE"/>
</dbReference>
<feature type="active site" description="Tele-phosphohistidine intermediate" evidence="1">
    <location>
        <position position="186"/>
    </location>
</feature>
<dbReference type="PIRSF" id="PIRSF036922">
    <property type="entry name" value="RNaseH_PGAM"/>
    <property type="match status" value="1"/>
</dbReference>
<dbReference type="CDD" id="cd07067">
    <property type="entry name" value="HP_PGM_like"/>
    <property type="match status" value="1"/>
</dbReference>
<dbReference type="SUPFAM" id="SSF53098">
    <property type="entry name" value="Ribonuclease H-like"/>
    <property type="match status" value="1"/>
</dbReference>
<dbReference type="InterPro" id="IPR002156">
    <property type="entry name" value="RNaseH_domain"/>
</dbReference>
<gene>
    <name evidence="6" type="ORF">Arub01_55060</name>
</gene>
<protein>
    <submittedName>
        <fullName evidence="6">Bifunctional RNase H/acid phosphatase</fullName>
    </submittedName>
</protein>
<dbReference type="InterPro" id="IPR036397">
    <property type="entry name" value="RNaseH_sf"/>
</dbReference>